<reference evidence="5" key="1">
    <citation type="submission" date="2018-05" db="EMBL/GenBank/DDBJ databases">
        <authorList>
            <person name="Lanie J.A."/>
            <person name="Ng W.-L."/>
            <person name="Kazmierczak K.M."/>
            <person name="Andrzejewski T.M."/>
            <person name="Davidsen T.M."/>
            <person name="Wayne K.J."/>
            <person name="Tettelin H."/>
            <person name="Glass J.I."/>
            <person name="Rusch D."/>
            <person name="Podicherti R."/>
            <person name="Tsui H.-C.T."/>
            <person name="Winkler M.E."/>
        </authorList>
    </citation>
    <scope>NUCLEOTIDE SEQUENCE</scope>
</reference>
<organism evidence="5">
    <name type="scientific">marine metagenome</name>
    <dbReference type="NCBI Taxonomy" id="408172"/>
    <lineage>
        <taxon>unclassified sequences</taxon>
        <taxon>metagenomes</taxon>
        <taxon>ecological metagenomes</taxon>
    </lineage>
</organism>
<dbReference type="Gene3D" id="3.30.460.80">
    <property type="entry name" value="NADH:ubiquinone oxidoreductase, 30kDa subunit"/>
    <property type="match status" value="1"/>
</dbReference>
<dbReference type="InterPro" id="IPR020396">
    <property type="entry name" value="NADH_UbQ_OxRdtase_CS"/>
</dbReference>
<gene>
    <name evidence="5" type="ORF">METZ01_LOCUS133678</name>
</gene>
<dbReference type="InterPro" id="IPR037232">
    <property type="entry name" value="NADH_quin_OxRdtase_su_C/D-like"/>
</dbReference>
<feature type="domain" description="NADH:ubiquinone oxidoreductase 30kDa subunit" evidence="4">
    <location>
        <begin position="92"/>
        <end position="212"/>
    </location>
</feature>
<dbReference type="NCBIfam" id="TIGR01961">
    <property type="entry name" value="NuoC_fam"/>
    <property type="match status" value="1"/>
</dbReference>
<dbReference type="PANTHER" id="PTHR10884:SF14">
    <property type="entry name" value="NADH DEHYDROGENASE [UBIQUINONE] IRON-SULFUR PROTEIN 3, MITOCHONDRIAL"/>
    <property type="match status" value="1"/>
</dbReference>
<dbReference type="GO" id="GO:0008137">
    <property type="term" value="F:NADH dehydrogenase (ubiquinone) activity"/>
    <property type="evidence" value="ECO:0007669"/>
    <property type="project" value="InterPro"/>
</dbReference>
<keyword evidence="2" id="KW-0813">Transport</keyword>
<evidence type="ECO:0000313" key="5">
    <source>
        <dbReference type="EMBL" id="SVA80824.1"/>
    </source>
</evidence>
<dbReference type="HAMAP" id="MF_01357">
    <property type="entry name" value="NDH1_NuoC"/>
    <property type="match status" value="1"/>
</dbReference>
<evidence type="ECO:0000256" key="2">
    <source>
        <dbReference type="ARBA" id="ARBA00022448"/>
    </source>
</evidence>
<dbReference type="AlphaFoldDB" id="A0A381YV34"/>
<evidence type="ECO:0000259" key="4">
    <source>
        <dbReference type="Pfam" id="PF00329"/>
    </source>
</evidence>
<evidence type="ECO:0000256" key="3">
    <source>
        <dbReference type="SAM" id="MobiDB-lite"/>
    </source>
</evidence>
<dbReference type="Pfam" id="PF00329">
    <property type="entry name" value="Complex1_30kDa"/>
    <property type="match status" value="1"/>
</dbReference>
<feature type="region of interest" description="Disordered" evidence="3">
    <location>
        <begin position="36"/>
        <end position="70"/>
    </location>
</feature>
<protein>
    <recommendedName>
        <fullName evidence="4">NADH:ubiquinone oxidoreductase 30kDa subunit domain-containing protein</fullName>
    </recommendedName>
</protein>
<dbReference type="PANTHER" id="PTHR10884">
    <property type="entry name" value="NADH DEHYDROGENASE UBIQUINONE IRON-SULFUR PROTEIN 3"/>
    <property type="match status" value="1"/>
</dbReference>
<accession>A0A381YV34</accession>
<dbReference type="InterPro" id="IPR001268">
    <property type="entry name" value="NADH_UbQ_OxRdtase_30kDa_su"/>
</dbReference>
<dbReference type="GO" id="GO:0016651">
    <property type="term" value="F:oxidoreductase activity, acting on NAD(P)H"/>
    <property type="evidence" value="ECO:0007669"/>
    <property type="project" value="InterPro"/>
</dbReference>
<feature type="compositionally biased region" description="Basic and acidic residues" evidence="3">
    <location>
        <begin position="49"/>
        <end position="60"/>
    </location>
</feature>
<proteinExistence type="inferred from homology"/>
<evidence type="ECO:0000256" key="1">
    <source>
        <dbReference type="ARBA" id="ARBA00007569"/>
    </source>
</evidence>
<dbReference type="InterPro" id="IPR010218">
    <property type="entry name" value="NADH_DH_suC"/>
</dbReference>
<dbReference type="PROSITE" id="PS00542">
    <property type="entry name" value="COMPLEX1_30K"/>
    <property type="match status" value="1"/>
</dbReference>
<sequence length="226" mass="26142">MIAELIEKGLAGDMDEINAIEDRVLRGKVKSALAKAKRAAKAETSSAQVEEKPSEEKDAEAPPSDNPNQKFGKMIEDTFQGSLDAELNDTHIQMKPDNWFEIAKWLKSEPSLHFDSLQCHTGMDVGENMLEARYNLHSMTHDHKIEIRIAVSRDKANIPSIEQIWRIGDWFERETYDMFGIFFEGHRDHRRMLLPEDWEGYPLRKDYEVQETYHGIAIPKVKEGWE</sequence>
<name>A0A381YV34_9ZZZZ</name>
<dbReference type="EMBL" id="UINC01019123">
    <property type="protein sequence ID" value="SVA80824.1"/>
    <property type="molecule type" value="Genomic_DNA"/>
</dbReference>
<dbReference type="SUPFAM" id="SSF143243">
    <property type="entry name" value="Nqo5-like"/>
    <property type="match status" value="1"/>
</dbReference>
<comment type="similarity">
    <text evidence="1">Belongs to the complex I 30 kDa subunit family.</text>
</comment>